<name>A0AAV2R7T4_MEGNR</name>
<feature type="domain" description="HAT C-terminal dimerisation" evidence="1">
    <location>
        <begin position="103"/>
        <end position="156"/>
    </location>
</feature>
<dbReference type="EMBL" id="CAXKWB010017573">
    <property type="protein sequence ID" value="CAL4119289.1"/>
    <property type="molecule type" value="Genomic_DNA"/>
</dbReference>
<keyword evidence="3" id="KW-1185">Reference proteome</keyword>
<accession>A0AAV2R7T4</accession>
<comment type="caution">
    <text evidence="2">The sequence shown here is derived from an EMBL/GenBank/DDBJ whole genome shotgun (WGS) entry which is preliminary data.</text>
</comment>
<evidence type="ECO:0000259" key="1">
    <source>
        <dbReference type="Pfam" id="PF05699"/>
    </source>
</evidence>
<dbReference type="PANTHER" id="PTHR46289:SF17">
    <property type="entry name" value="HAT C-TERMINAL DIMERISATION DOMAIN-CONTAINING PROTEIN"/>
    <property type="match status" value="1"/>
</dbReference>
<evidence type="ECO:0000313" key="2">
    <source>
        <dbReference type="EMBL" id="CAL4119289.1"/>
    </source>
</evidence>
<sequence>MPPESHHRVNTYFASLDKVLGELETRFSTNDQEILCSLSEIALVENPNEKNFQTVSEFYKLDRDLLRADFEILKNIKADNTSLNLPSVSEIYESLYQADLIQMIPEMSKDLKIFSVIPATTCTAERSFSGLRRMKTYLHNTIGQDKLKSVALLNIECIYANKVFENDIESVIDTFARKYNKIHRHFF</sequence>
<dbReference type="AlphaFoldDB" id="A0AAV2R7T4"/>
<organism evidence="2 3">
    <name type="scientific">Meganyctiphanes norvegica</name>
    <name type="common">Northern krill</name>
    <name type="synonym">Thysanopoda norvegica</name>
    <dbReference type="NCBI Taxonomy" id="48144"/>
    <lineage>
        <taxon>Eukaryota</taxon>
        <taxon>Metazoa</taxon>
        <taxon>Ecdysozoa</taxon>
        <taxon>Arthropoda</taxon>
        <taxon>Crustacea</taxon>
        <taxon>Multicrustacea</taxon>
        <taxon>Malacostraca</taxon>
        <taxon>Eumalacostraca</taxon>
        <taxon>Eucarida</taxon>
        <taxon>Euphausiacea</taxon>
        <taxon>Euphausiidae</taxon>
        <taxon>Meganyctiphanes</taxon>
    </lineage>
</organism>
<protein>
    <recommendedName>
        <fullName evidence="1">HAT C-terminal dimerisation domain-containing protein</fullName>
    </recommendedName>
</protein>
<dbReference type="InterPro" id="IPR008906">
    <property type="entry name" value="HATC_C_dom"/>
</dbReference>
<dbReference type="GO" id="GO:0046983">
    <property type="term" value="F:protein dimerization activity"/>
    <property type="evidence" value="ECO:0007669"/>
    <property type="project" value="InterPro"/>
</dbReference>
<dbReference type="InterPro" id="IPR052958">
    <property type="entry name" value="IFN-induced_PKR_regulator"/>
</dbReference>
<feature type="non-terminal residue" evidence="2">
    <location>
        <position position="187"/>
    </location>
</feature>
<evidence type="ECO:0000313" key="3">
    <source>
        <dbReference type="Proteomes" id="UP001497623"/>
    </source>
</evidence>
<gene>
    <name evidence="2" type="ORF">MNOR_LOCUS21637</name>
</gene>
<reference evidence="2 3" key="1">
    <citation type="submission" date="2024-05" db="EMBL/GenBank/DDBJ databases">
        <authorList>
            <person name="Wallberg A."/>
        </authorList>
    </citation>
    <scope>NUCLEOTIDE SEQUENCE [LARGE SCALE GENOMIC DNA]</scope>
</reference>
<proteinExistence type="predicted"/>
<dbReference type="Proteomes" id="UP001497623">
    <property type="component" value="Unassembled WGS sequence"/>
</dbReference>
<dbReference type="Pfam" id="PF05699">
    <property type="entry name" value="Dimer_Tnp_hAT"/>
    <property type="match status" value="1"/>
</dbReference>
<dbReference type="PANTHER" id="PTHR46289">
    <property type="entry name" value="52 KDA REPRESSOR OF THE INHIBITOR OF THE PROTEIN KINASE-LIKE PROTEIN-RELATED"/>
    <property type="match status" value="1"/>
</dbReference>